<dbReference type="PANTHER" id="PTHR34068">
    <property type="entry name" value="UPF0145 PROTEIN YBJQ"/>
    <property type="match status" value="1"/>
</dbReference>
<organism evidence="2 3">
    <name type="scientific">Mediterraneibacter catenae</name>
    <dbReference type="NCBI Taxonomy" id="2594882"/>
    <lineage>
        <taxon>Bacteria</taxon>
        <taxon>Bacillati</taxon>
        <taxon>Bacillota</taxon>
        <taxon>Clostridia</taxon>
        <taxon>Lachnospirales</taxon>
        <taxon>Lachnospiraceae</taxon>
        <taxon>Mediterraneibacter</taxon>
    </lineage>
</organism>
<dbReference type="Gene3D" id="3.30.110.70">
    <property type="entry name" value="Hypothetical protein apc22750. Chain B"/>
    <property type="match status" value="1"/>
</dbReference>
<dbReference type="Pfam" id="PF01906">
    <property type="entry name" value="YbjQ_1"/>
    <property type="match status" value="1"/>
</dbReference>
<dbReference type="SUPFAM" id="SSF117782">
    <property type="entry name" value="YbjQ-like"/>
    <property type="match status" value="1"/>
</dbReference>
<comment type="caution">
    <text evidence="2">The sequence shown here is derived from an EMBL/GenBank/DDBJ whole genome shotgun (WGS) entry which is preliminary data.</text>
</comment>
<dbReference type="AlphaFoldDB" id="A0A5M9I0P9"/>
<comment type="similarity">
    <text evidence="1">Belongs to the UPF0145 family.</text>
</comment>
<evidence type="ECO:0000313" key="3">
    <source>
        <dbReference type="Proteomes" id="UP000322025"/>
    </source>
</evidence>
<dbReference type="PANTHER" id="PTHR34068:SF1">
    <property type="entry name" value="UPF0145 PROTEIN YBJQ"/>
    <property type="match status" value="1"/>
</dbReference>
<name>A0A5M9I0P9_9FIRM</name>
<gene>
    <name evidence="2" type="ORF">FNY66_00460</name>
</gene>
<proteinExistence type="inferred from homology"/>
<dbReference type="EMBL" id="VMSO01000001">
    <property type="protein sequence ID" value="KAA8502774.1"/>
    <property type="molecule type" value="Genomic_DNA"/>
</dbReference>
<evidence type="ECO:0000313" key="2">
    <source>
        <dbReference type="EMBL" id="KAA8502774.1"/>
    </source>
</evidence>
<evidence type="ECO:0000256" key="1">
    <source>
        <dbReference type="ARBA" id="ARBA00010751"/>
    </source>
</evidence>
<dbReference type="OrthoDB" id="9796448at2"/>
<protein>
    <submittedName>
        <fullName evidence="2">YbjQ family protein</fullName>
    </submittedName>
</protein>
<keyword evidence="3" id="KW-1185">Reference proteome</keyword>
<dbReference type="InterPro" id="IPR035439">
    <property type="entry name" value="UPF0145_dom_sf"/>
</dbReference>
<dbReference type="InterPro" id="IPR002765">
    <property type="entry name" value="UPF0145_YbjQ-like"/>
</dbReference>
<accession>A0A5M9I0P9</accession>
<reference evidence="2" key="1">
    <citation type="submission" date="2019-07" db="EMBL/GenBank/DDBJ databases">
        <authorList>
            <person name="Wongkuna S."/>
            <person name="Scaria J."/>
        </authorList>
    </citation>
    <scope>NUCLEOTIDE SEQUENCE [LARGE SCALE GENOMIC DNA]</scope>
    <source>
        <strain evidence="2">SW178</strain>
    </source>
</reference>
<sequence>MITMLITSGYEFDGYRITKYLEFCSGECAMGTGFLSSFGANLADFLGKNSSLYESKLSKAREHALKQLIASASSLGADGIIAIEMNYTVFSADIMGVTANGTAVKIEKIAESLTYPTNTLNVKNFNPDLPIKPINMQITPQGDKCSAVLTITDITQNNISAISCDVEFTTTLDDYYCFENLPFYDFRLIPDSVRRDKTSAAVPVSLPPEQVGMLKSVRVTIRKYCDLGVVVIPEVNDVEWQSNTAPKEMNSTENDGSAELPFSIQFKLTIKEMKTAKEIYEYCVEYDNTNRGVIPPDLIENVKAMAMKERLYGNMYDECIKKIEEII</sequence>
<dbReference type="Proteomes" id="UP000322025">
    <property type="component" value="Unassembled WGS sequence"/>
</dbReference>